<protein>
    <submittedName>
        <fullName evidence="1">Uncharacterized protein</fullName>
    </submittedName>
</protein>
<dbReference type="AlphaFoldDB" id="A0A4Z0C0L9"/>
<proteinExistence type="predicted"/>
<dbReference type="EMBL" id="SMLK01000002">
    <property type="protein sequence ID" value="TFZ03785.1"/>
    <property type="molecule type" value="Genomic_DNA"/>
</dbReference>
<accession>A0A4Z0C0L9</accession>
<gene>
    <name evidence="1" type="ORF">EZ216_09020</name>
</gene>
<evidence type="ECO:0000313" key="2">
    <source>
        <dbReference type="Proteomes" id="UP000297839"/>
    </source>
</evidence>
<dbReference type="RefSeq" id="WP_135249409.1">
    <property type="nucleotide sequence ID" value="NZ_SMLK01000002.1"/>
</dbReference>
<dbReference type="Proteomes" id="UP000297839">
    <property type="component" value="Unassembled WGS sequence"/>
</dbReference>
<sequence>MPATNLEVRTDWESLERSVGPVKGYYLALCAYPSAAAGGWVGYYKVCAGPPSSYWEAACVLKGGTGACANAWDALREADNLAQLAVGNLPGAQSLDAWREGRPLNFLERHVLRHGGWARMRTA</sequence>
<organism evidence="1 2">
    <name type="scientific">Ramlibacter humi</name>
    <dbReference type="NCBI Taxonomy" id="2530451"/>
    <lineage>
        <taxon>Bacteria</taxon>
        <taxon>Pseudomonadati</taxon>
        <taxon>Pseudomonadota</taxon>
        <taxon>Betaproteobacteria</taxon>
        <taxon>Burkholderiales</taxon>
        <taxon>Comamonadaceae</taxon>
        <taxon>Ramlibacter</taxon>
    </lineage>
</organism>
<keyword evidence="2" id="KW-1185">Reference proteome</keyword>
<evidence type="ECO:0000313" key="1">
    <source>
        <dbReference type="EMBL" id="TFZ03785.1"/>
    </source>
</evidence>
<name>A0A4Z0C0L9_9BURK</name>
<reference evidence="1 2" key="1">
    <citation type="submission" date="2019-03" db="EMBL/GenBank/DDBJ databases">
        <title>Ramlibacter sp. 18x22-1, whole genome shotgun sequence.</title>
        <authorList>
            <person name="Zhang X."/>
            <person name="Feng G."/>
            <person name="Zhu H."/>
        </authorList>
    </citation>
    <scope>NUCLEOTIDE SEQUENCE [LARGE SCALE GENOMIC DNA]</scope>
    <source>
        <strain evidence="1 2">18x22-1</strain>
    </source>
</reference>
<comment type="caution">
    <text evidence="1">The sequence shown here is derived from an EMBL/GenBank/DDBJ whole genome shotgun (WGS) entry which is preliminary data.</text>
</comment>